<keyword evidence="3" id="KW-1185">Reference proteome</keyword>
<accession>A0ABN3Y0D3</accession>
<evidence type="ECO:0000313" key="3">
    <source>
        <dbReference type="Proteomes" id="UP001499930"/>
    </source>
</evidence>
<protein>
    <submittedName>
        <fullName evidence="2">Uncharacterized protein</fullName>
    </submittedName>
</protein>
<evidence type="ECO:0000256" key="1">
    <source>
        <dbReference type="SAM" id="MobiDB-lite"/>
    </source>
</evidence>
<name>A0ABN3Y0D3_9ACTN</name>
<reference evidence="3" key="1">
    <citation type="journal article" date="2019" name="Int. J. Syst. Evol. Microbiol.">
        <title>The Global Catalogue of Microorganisms (GCM) 10K type strain sequencing project: providing services to taxonomists for standard genome sequencing and annotation.</title>
        <authorList>
            <consortium name="The Broad Institute Genomics Platform"/>
            <consortium name="The Broad Institute Genome Sequencing Center for Infectious Disease"/>
            <person name="Wu L."/>
            <person name="Ma J."/>
        </authorList>
    </citation>
    <scope>NUCLEOTIDE SEQUENCE [LARGE SCALE GENOMIC DNA]</scope>
    <source>
        <strain evidence="3">JCM 3106</strain>
    </source>
</reference>
<feature type="region of interest" description="Disordered" evidence="1">
    <location>
        <begin position="1"/>
        <end position="31"/>
    </location>
</feature>
<feature type="compositionally biased region" description="Low complexity" evidence="1">
    <location>
        <begin position="1"/>
        <end position="17"/>
    </location>
</feature>
<organism evidence="2 3">
    <name type="scientific">Streptosporangium longisporum</name>
    <dbReference type="NCBI Taxonomy" id="46187"/>
    <lineage>
        <taxon>Bacteria</taxon>
        <taxon>Bacillati</taxon>
        <taxon>Actinomycetota</taxon>
        <taxon>Actinomycetes</taxon>
        <taxon>Streptosporangiales</taxon>
        <taxon>Streptosporangiaceae</taxon>
        <taxon>Streptosporangium</taxon>
    </lineage>
</organism>
<gene>
    <name evidence="2" type="ORF">GCM10017559_38240</name>
</gene>
<dbReference type="Proteomes" id="UP001499930">
    <property type="component" value="Unassembled WGS sequence"/>
</dbReference>
<dbReference type="EMBL" id="BAAAWD010000009">
    <property type="protein sequence ID" value="GAA3011764.1"/>
    <property type="molecule type" value="Genomic_DNA"/>
</dbReference>
<comment type="caution">
    <text evidence="2">The sequence shown here is derived from an EMBL/GenBank/DDBJ whole genome shotgun (WGS) entry which is preliminary data.</text>
</comment>
<proteinExistence type="predicted"/>
<sequence length="76" mass="8097">MRAGRAGCMARAGQARMPNRPRHYSDGHERARQRRRAELLIWRVAAAPRIGSAAVDAGAGGAVAPVAVVRARAALR</sequence>
<evidence type="ECO:0000313" key="2">
    <source>
        <dbReference type="EMBL" id="GAA3011764.1"/>
    </source>
</evidence>